<accession>A0A6A6A9Z7</accession>
<sequence>MNGQPIPGFYFDPDKKKYFRIQTSTAARDLDIKHSAENIRKEERRSRLNRAAAVQSNKTRRERVVRRNATNFTQTCLEREIGFRRRSFYVQSMWPDACMSGVATRLKKVVDAPDASIRLFDRDPISKTIYAVIGENRIKRRRVHTTSDLPLPDQDLETGEYFNSMSLNAYAFEPWDELVRTTSTVSSLCYLPVTGALATTTLGADRPPTVHLSDPERDGPYVGQLFTPKSCTAIRGAAARPTSFAPSPGLENTVAATHTEHLAVAASQSLLLFTRSPTGSWDSATALDDLKSDILSLDWISYTTIALGCRNGNVRLYDTRSGGSSRVLTHSQPIAKIKRADDPTRLVVSGLEDTLFLYDIRSPRFCGPSESSFKHSSQHYNKDYFNTRFPEGRDRKKRRKMEHTAFKKWSQPVLSFPHANLDDLDLDVDVHPRLGLVAAAQDLATSSAAIRVSNLWTGKTVKEFTPNKTGPVRNKTQERIRTLKFMDDEEGGGVNLWATMNGGIVQFGW</sequence>
<evidence type="ECO:0000256" key="2">
    <source>
        <dbReference type="ARBA" id="ARBA00022737"/>
    </source>
</evidence>
<dbReference type="PANTHER" id="PTHR44472:SF1">
    <property type="entry name" value="DDB1 AND CUL4 ASSOCIATED FACTOR 4"/>
    <property type="match status" value="1"/>
</dbReference>
<name>A0A6A6A9Z7_9PLEO</name>
<dbReference type="Proteomes" id="UP000799771">
    <property type="component" value="Unassembled WGS sequence"/>
</dbReference>
<keyword evidence="2" id="KW-0677">Repeat</keyword>
<dbReference type="InterPro" id="IPR052254">
    <property type="entry name" value="CUL4-DDB1_E3_ligase_receptor"/>
</dbReference>
<evidence type="ECO:0000313" key="4">
    <source>
        <dbReference type="Proteomes" id="UP000799771"/>
    </source>
</evidence>
<gene>
    <name evidence="3" type="ORF">P153DRAFT_367105</name>
</gene>
<organism evidence="3 4">
    <name type="scientific">Dothidotthia symphoricarpi CBS 119687</name>
    <dbReference type="NCBI Taxonomy" id="1392245"/>
    <lineage>
        <taxon>Eukaryota</taxon>
        <taxon>Fungi</taxon>
        <taxon>Dikarya</taxon>
        <taxon>Ascomycota</taxon>
        <taxon>Pezizomycotina</taxon>
        <taxon>Dothideomycetes</taxon>
        <taxon>Pleosporomycetidae</taxon>
        <taxon>Pleosporales</taxon>
        <taxon>Dothidotthiaceae</taxon>
        <taxon>Dothidotthia</taxon>
    </lineage>
</organism>
<dbReference type="SUPFAM" id="SSF50978">
    <property type="entry name" value="WD40 repeat-like"/>
    <property type="match status" value="1"/>
</dbReference>
<evidence type="ECO:0000256" key="1">
    <source>
        <dbReference type="ARBA" id="ARBA00022574"/>
    </source>
</evidence>
<dbReference type="OrthoDB" id="128867at2759"/>
<evidence type="ECO:0000313" key="3">
    <source>
        <dbReference type="EMBL" id="KAF2128752.1"/>
    </source>
</evidence>
<keyword evidence="1" id="KW-0853">WD repeat</keyword>
<reference evidence="3" key="1">
    <citation type="journal article" date="2020" name="Stud. Mycol.">
        <title>101 Dothideomycetes genomes: a test case for predicting lifestyles and emergence of pathogens.</title>
        <authorList>
            <person name="Haridas S."/>
            <person name="Albert R."/>
            <person name="Binder M."/>
            <person name="Bloem J."/>
            <person name="Labutti K."/>
            <person name="Salamov A."/>
            <person name="Andreopoulos B."/>
            <person name="Baker S."/>
            <person name="Barry K."/>
            <person name="Bills G."/>
            <person name="Bluhm B."/>
            <person name="Cannon C."/>
            <person name="Castanera R."/>
            <person name="Culley D."/>
            <person name="Daum C."/>
            <person name="Ezra D."/>
            <person name="Gonzalez J."/>
            <person name="Henrissat B."/>
            <person name="Kuo A."/>
            <person name="Liang C."/>
            <person name="Lipzen A."/>
            <person name="Lutzoni F."/>
            <person name="Magnuson J."/>
            <person name="Mondo S."/>
            <person name="Nolan M."/>
            <person name="Ohm R."/>
            <person name="Pangilinan J."/>
            <person name="Park H.-J."/>
            <person name="Ramirez L."/>
            <person name="Alfaro M."/>
            <person name="Sun H."/>
            <person name="Tritt A."/>
            <person name="Yoshinaga Y."/>
            <person name="Zwiers L.-H."/>
            <person name="Turgeon B."/>
            <person name="Goodwin S."/>
            <person name="Spatafora J."/>
            <person name="Crous P."/>
            <person name="Grigoriev I."/>
        </authorList>
    </citation>
    <scope>NUCLEOTIDE SEQUENCE</scope>
    <source>
        <strain evidence="3">CBS 119687</strain>
    </source>
</reference>
<dbReference type="GO" id="GO:0080008">
    <property type="term" value="C:Cul4-RING E3 ubiquitin ligase complex"/>
    <property type="evidence" value="ECO:0007669"/>
    <property type="project" value="TreeGrafter"/>
</dbReference>
<dbReference type="InterPro" id="IPR036322">
    <property type="entry name" value="WD40_repeat_dom_sf"/>
</dbReference>
<dbReference type="InterPro" id="IPR015943">
    <property type="entry name" value="WD40/YVTN_repeat-like_dom_sf"/>
</dbReference>
<dbReference type="EMBL" id="ML977507">
    <property type="protein sequence ID" value="KAF2128752.1"/>
    <property type="molecule type" value="Genomic_DNA"/>
</dbReference>
<dbReference type="Gene3D" id="2.130.10.10">
    <property type="entry name" value="YVTN repeat-like/Quinoprotein amine dehydrogenase"/>
    <property type="match status" value="1"/>
</dbReference>
<dbReference type="PANTHER" id="PTHR44472">
    <property type="entry name" value="DDB1- AND CUL4-ASSOCIATED FACTOR 4-RELATED"/>
    <property type="match status" value="1"/>
</dbReference>
<dbReference type="GeneID" id="54408621"/>
<dbReference type="RefSeq" id="XP_033523141.1">
    <property type="nucleotide sequence ID" value="XM_033668189.1"/>
</dbReference>
<dbReference type="AlphaFoldDB" id="A0A6A6A9Z7"/>
<keyword evidence="4" id="KW-1185">Reference proteome</keyword>
<evidence type="ECO:0008006" key="5">
    <source>
        <dbReference type="Google" id="ProtNLM"/>
    </source>
</evidence>
<proteinExistence type="predicted"/>
<protein>
    <recommendedName>
        <fullName evidence="5">WD40 repeat-like protein</fullName>
    </recommendedName>
</protein>